<name>A0ABY4TAF7_9GAMM</name>
<keyword evidence="1" id="KW-0596">Phosphopantetheine</keyword>
<dbReference type="GO" id="GO:0016746">
    <property type="term" value="F:acyltransferase activity"/>
    <property type="evidence" value="ECO:0007669"/>
    <property type="project" value="UniProtKB-KW"/>
</dbReference>
<keyword evidence="4" id="KW-0808">Transferase</keyword>
<accession>A0ABY4TAF7</accession>
<organism evidence="4 5">
    <name type="scientific">Luteibacter flocculans</name>
    <dbReference type="NCBI Taxonomy" id="2780091"/>
    <lineage>
        <taxon>Bacteria</taxon>
        <taxon>Pseudomonadati</taxon>
        <taxon>Pseudomonadota</taxon>
        <taxon>Gammaproteobacteria</taxon>
        <taxon>Lysobacterales</taxon>
        <taxon>Rhodanobacteraceae</taxon>
        <taxon>Luteibacter</taxon>
    </lineage>
</organism>
<evidence type="ECO:0000313" key="5">
    <source>
        <dbReference type="Proteomes" id="UP001056681"/>
    </source>
</evidence>
<dbReference type="Pfam" id="PF00698">
    <property type="entry name" value="Acyl_transf_1"/>
    <property type="match status" value="1"/>
</dbReference>
<dbReference type="InterPro" id="IPR016036">
    <property type="entry name" value="Malonyl_transacylase_ACP-bd"/>
</dbReference>
<gene>
    <name evidence="4" type="ORF">IM816_06300</name>
</gene>
<dbReference type="EMBL" id="CP063231">
    <property type="protein sequence ID" value="URL59701.1"/>
    <property type="molecule type" value="Genomic_DNA"/>
</dbReference>
<dbReference type="Gene3D" id="3.40.366.10">
    <property type="entry name" value="Malonyl-Coenzyme A Acyl Carrier Protein, domain 2"/>
    <property type="match status" value="1"/>
</dbReference>
<evidence type="ECO:0000313" key="4">
    <source>
        <dbReference type="EMBL" id="URL59701.1"/>
    </source>
</evidence>
<evidence type="ECO:0000256" key="2">
    <source>
        <dbReference type="ARBA" id="ARBA00022553"/>
    </source>
</evidence>
<sequence>MSEHTRDADDVTFVFAGQGSQHGMMAHALFAANPVFRDTLLALDEVAGDLAGASVLAAMHDPARTRDASWDDLSMTHPAIFMVEFALARAVMAEGIVPRRVLGTSLGAFAAAAVAGVLTPEAALGATIQQAAAIEACCEPGGMLAVLASHQTWLPQLGRFGEVAAINFDGHFVMAAPDDGLRQMEAVLRAANVGYQRLPVRYAFHSHWIDPAQDVFLAHCRSLRLAPPRISIVCCERGSPLEAVDAEHFWRVVRQPIRLAEAVAHISPHSAYLDLGPSGTLATFLRYILPPPHRVQAVLARLGRDVVDLGSLRAEAAC</sequence>
<dbReference type="SUPFAM" id="SSF55048">
    <property type="entry name" value="Probable ACP-binding domain of malonyl-CoA ACP transacylase"/>
    <property type="match status" value="1"/>
</dbReference>
<feature type="domain" description="Malonyl-CoA:ACP transacylase (MAT)" evidence="3">
    <location>
        <begin position="14"/>
        <end position="306"/>
    </location>
</feature>
<dbReference type="InterPro" id="IPR050091">
    <property type="entry name" value="PKS_NRPS_Biosynth_Enz"/>
</dbReference>
<dbReference type="PANTHER" id="PTHR43775:SF37">
    <property type="entry name" value="SI:DKEY-61P9.11"/>
    <property type="match status" value="1"/>
</dbReference>
<keyword evidence="5" id="KW-1185">Reference proteome</keyword>
<evidence type="ECO:0000256" key="1">
    <source>
        <dbReference type="ARBA" id="ARBA00022450"/>
    </source>
</evidence>
<dbReference type="Proteomes" id="UP001056681">
    <property type="component" value="Chromosome"/>
</dbReference>
<dbReference type="SUPFAM" id="SSF52151">
    <property type="entry name" value="FabD/lysophospholipase-like"/>
    <property type="match status" value="1"/>
</dbReference>
<keyword evidence="4" id="KW-0012">Acyltransferase</keyword>
<dbReference type="InterPro" id="IPR001227">
    <property type="entry name" value="Ac_transferase_dom_sf"/>
</dbReference>
<proteinExistence type="predicted"/>
<dbReference type="RefSeq" id="WP_250340217.1">
    <property type="nucleotide sequence ID" value="NZ_CP063231.1"/>
</dbReference>
<reference evidence="4" key="1">
    <citation type="submission" date="2020-10" db="EMBL/GenBank/DDBJ databases">
        <title>Whole-genome sequence of Luteibacter sp. EIF3.</title>
        <authorList>
            <person name="Friedrich I."/>
            <person name="Hertel R."/>
            <person name="Daniel R."/>
        </authorList>
    </citation>
    <scope>NUCLEOTIDE SEQUENCE</scope>
    <source>
        <strain evidence="4">EIF3</strain>
    </source>
</reference>
<dbReference type="SMART" id="SM00827">
    <property type="entry name" value="PKS_AT"/>
    <property type="match status" value="1"/>
</dbReference>
<dbReference type="InterPro" id="IPR014043">
    <property type="entry name" value="Acyl_transferase_dom"/>
</dbReference>
<protein>
    <submittedName>
        <fullName evidence="4">Acyltransferase domain-containing protein</fullName>
    </submittedName>
</protein>
<evidence type="ECO:0000259" key="3">
    <source>
        <dbReference type="SMART" id="SM00827"/>
    </source>
</evidence>
<dbReference type="PANTHER" id="PTHR43775">
    <property type="entry name" value="FATTY ACID SYNTHASE"/>
    <property type="match status" value="1"/>
</dbReference>
<dbReference type="InterPro" id="IPR016035">
    <property type="entry name" value="Acyl_Trfase/lysoPLipase"/>
</dbReference>
<keyword evidence="2" id="KW-0597">Phosphoprotein</keyword>